<dbReference type="Proteomes" id="UP000195611">
    <property type="component" value="Unassembled WGS sequence"/>
</dbReference>
<dbReference type="GeneID" id="96910813"/>
<sequence length="67" mass="7571">MSQKFNELKRQVQNIDKDKVGQLVKEIKQAFEDGKINENERNELISTAKQSFSDIDLGGLGGFGKKE</sequence>
<name>A0A1R4IIL0_9LACT</name>
<proteinExistence type="predicted"/>
<reference evidence="1 2" key="1">
    <citation type="submission" date="2017-02" db="EMBL/GenBank/DDBJ databases">
        <authorList>
            <person name="Peterson S.W."/>
        </authorList>
    </citation>
    <scope>NUCLEOTIDE SEQUENCE [LARGE SCALE GENOMIC DNA]</scope>
    <source>
        <strain evidence="1 2">42ea</strain>
    </source>
</reference>
<protein>
    <submittedName>
        <fullName evidence="1">Uncharacterized protein</fullName>
    </submittedName>
</protein>
<organism evidence="1 2">
    <name type="scientific">Marinilactibacillus psychrotolerans 42ea</name>
    <dbReference type="NCBI Taxonomy" id="1255609"/>
    <lineage>
        <taxon>Bacteria</taxon>
        <taxon>Bacillati</taxon>
        <taxon>Bacillota</taxon>
        <taxon>Bacilli</taxon>
        <taxon>Lactobacillales</taxon>
        <taxon>Carnobacteriaceae</taxon>
        <taxon>Marinilactibacillus</taxon>
    </lineage>
</organism>
<dbReference type="EMBL" id="FUKW01000019">
    <property type="protein sequence ID" value="SJN19183.1"/>
    <property type="molecule type" value="Genomic_DNA"/>
</dbReference>
<evidence type="ECO:0000313" key="2">
    <source>
        <dbReference type="Proteomes" id="UP000195611"/>
    </source>
</evidence>
<gene>
    <name evidence="1" type="ORF">FM115_01130</name>
</gene>
<dbReference type="RefSeq" id="WP_087057026.1">
    <property type="nucleotide sequence ID" value="NZ_FUKW01000019.1"/>
</dbReference>
<accession>A0A1R4IIL0</accession>
<dbReference type="AlphaFoldDB" id="A0A1R4IIL0"/>
<evidence type="ECO:0000313" key="1">
    <source>
        <dbReference type="EMBL" id="SJN19183.1"/>
    </source>
</evidence>